<dbReference type="PROSITE" id="PS51257">
    <property type="entry name" value="PROKAR_LIPOPROTEIN"/>
    <property type="match status" value="1"/>
</dbReference>
<evidence type="ECO:0000313" key="1">
    <source>
        <dbReference type="EMBL" id="GAA3784598.1"/>
    </source>
</evidence>
<dbReference type="Proteomes" id="UP001500748">
    <property type="component" value="Unassembled WGS sequence"/>
</dbReference>
<protein>
    <recommendedName>
        <fullName evidence="3">Lipoprotein</fullName>
    </recommendedName>
</protein>
<proteinExistence type="predicted"/>
<evidence type="ECO:0000313" key="2">
    <source>
        <dbReference type="Proteomes" id="UP001500748"/>
    </source>
</evidence>
<dbReference type="RefSeq" id="WP_345147410.1">
    <property type="nucleotide sequence ID" value="NZ_BAABDU010000011.1"/>
</dbReference>
<keyword evidence="2" id="KW-1185">Reference proteome</keyword>
<comment type="caution">
    <text evidence="1">The sequence shown here is derived from an EMBL/GenBank/DDBJ whole genome shotgun (WGS) entry which is preliminary data.</text>
</comment>
<dbReference type="EMBL" id="BAABDU010000011">
    <property type="protein sequence ID" value="GAA3784598.1"/>
    <property type="molecule type" value="Genomic_DNA"/>
</dbReference>
<reference evidence="2" key="1">
    <citation type="journal article" date="2019" name="Int. J. Syst. Evol. Microbiol.">
        <title>The Global Catalogue of Microorganisms (GCM) 10K type strain sequencing project: providing services to taxonomists for standard genome sequencing and annotation.</title>
        <authorList>
            <consortium name="The Broad Institute Genomics Platform"/>
            <consortium name="The Broad Institute Genome Sequencing Center for Infectious Disease"/>
            <person name="Wu L."/>
            <person name="Ma J."/>
        </authorList>
    </citation>
    <scope>NUCLEOTIDE SEQUENCE [LARGE SCALE GENOMIC DNA]</scope>
    <source>
        <strain evidence="2">JCM 17337</strain>
    </source>
</reference>
<evidence type="ECO:0008006" key="3">
    <source>
        <dbReference type="Google" id="ProtNLM"/>
    </source>
</evidence>
<accession>A0ABP7H7Y8</accession>
<sequence>MDILKFANFFDKDLILTKLVAFVIIVFLFSSCQQQLNCDQEDNISNSFSFDKKNNYDDKTEYRPKKGKLYFFKKGSKNNQHFKSLDLKVANIINKQLNIFFKNPPDHLTAKYNYRMILDDSLMYDITNIKMKIDTAGRTMGGFAMGCKVMSFEVNGKTYTTNRYFDSLNFPFDCAVKIK</sequence>
<name>A0ABP7H7Y8_9FLAO</name>
<organism evidence="1 2">
    <name type="scientific">Flavobacterium ginsengiterrae</name>
    <dbReference type="NCBI Taxonomy" id="871695"/>
    <lineage>
        <taxon>Bacteria</taxon>
        <taxon>Pseudomonadati</taxon>
        <taxon>Bacteroidota</taxon>
        <taxon>Flavobacteriia</taxon>
        <taxon>Flavobacteriales</taxon>
        <taxon>Flavobacteriaceae</taxon>
        <taxon>Flavobacterium</taxon>
    </lineage>
</organism>
<gene>
    <name evidence="1" type="ORF">GCM10022423_47520</name>
</gene>